<keyword evidence="2" id="KW-0547">Nucleotide-binding</keyword>
<evidence type="ECO:0000313" key="7">
    <source>
        <dbReference type="EMBL" id="KAI9558944.1"/>
    </source>
</evidence>
<dbReference type="PANTHER" id="PTHR11922:SF2">
    <property type="entry name" value="GMP SYNTHASE [GLUTAMINE-HYDROLYZING]"/>
    <property type="match status" value="1"/>
</dbReference>
<dbReference type="EMBL" id="WJBH02000005">
    <property type="protein sequence ID" value="KAI9558944.1"/>
    <property type="molecule type" value="Genomic_DNA"/>
</dbReference>
<dbReference type="PANTHER" id="PTHR11922">
    <property type="entry name" value="GMP SYNTHASE-RELATED"/>
    <property type="match status" value="1"/>
</dbReference>
<organism evidence="7 8">
    <name type="scientific">Daphnia sinensis</name>
    <dbReference type="NCBI Taxonomy" id="1820382"/>
    <lineage>
        <taxon>Eukaryota</taxon>
        <taxon>Metazoa</taxon>
        <taxon>Ecdysozoa</taxon>
        <taxon>Arthropoda</taxon>
        <taxon>Crustacea</taxon>
        <taxon>Branchiopoda</taxon>
        <taxon>Diplostraca</taxon>
        <taxon>Cladocera</taxon>
        <taxon>Anomopoda</taxon>
        <taxon>Daphniidae</taxon>
        <taxon>Daphnia</taxon>
        <taxon>Daphnia similis group</taxon>
    </lineage>
</organism>
<evidence type="ECO:0000256" key="3">
    <source>
        <dbReference type="ARBA" id="ARBA00022749"/>
    </source>
</evidence>
<evidence type="ECO:0000256" key="1">
    <source>
        <dbReference type="ARBA" id="ARBA00022598"/>
    </source>
</evidence>
<accession>A0AAD5PWF6</accession>
<keyword evidence="8" id="KW-1185">Reference proteome</keyword>
<evidence type="ECO:0000256" key="5">
    <source>
        <dbReference type="ARBA" id="ARBA00022840"/>
    </source>
</evidence>
<keyword evidence="5" id="KW-0067">ATP-binding</keyword>
<name>A0AAD5PWF6_9CRUS</name>
<sequence length="157" mass="17974">MLHNFFLDICGLPGGFTLEKREQQCVDCIRCSVGHDEIVLMQQAADLTFYDASINISGRQPLLLHRTVKTLEEKRRVIGDTFVRMAKEADRTTNDLNLTWKNLLLGKGTLRPDSGEPTSHMSSRANAMKTYSDDSEMVRQLRLHDRVVDPIKEFHKK</sequence>
<dbReference type="GO" id="GO:0005524">
    <property type="term" value="F:ATP binding"/>
    <property type="evidence" value="ECO:0007669"/>
    <property type="project" value="UniProtKB-KW"/>
</dbReference>
<proteinExistence type="predicted"/>
<dbReference type="GO" id="GO:0005829">
    <property type="term" value="C:cytosol"/>
    <property type="evidence" value="ECO:0007669"/>
    <property type="project" value="TreeGrafter"/>
</dbReference>
<keyword evidence="4" id="KW-0658">Purine biosynthesis</keyword>
<feature type="region of interest" description="Disordered" evidence="6">
    <location>
        <begin position="109"/>
        <end position="132"/>
    </location>
</feature>
<evidence type="ECO:0000313" key="8">
    <source>
        <dbReference type="Proteomes" id="UP000820818"/>
    </source>
</evidence>
<protein>
    <submittedName>
        <fullName evidence="7">Uncharacterized protein</fullName>
    </submittedName>
</protein>
<gene>
    <name evidence="7" type="ORF">GHT06_015734</name>
</gene>
<dbReference type="Gene3D" id="3.40.50.620">
    <property type="entry name" value="HUPs"/>
    <property type="match status" value="1"/>
</dbReference>
<dbReference type="AlphaFoldDB" id="A0AAD5PWF6"/>
<dbReference type="Proteomes" id="UP000820818">
    <property type="component" value="Linkage Group LG5"/>
</dbReference>
<dbReference type="GO" id="GO:0003921">
    <property type="term" value="F:GMP synthase activity"/>
    <property type="evidence" value="ECO:0007669"/>
    <property type="project" value="TreeGrafter"/>
</dbReference>
<comment type="caution">
    <text evidence="7">The sequence shown here is derived from an EMBL/GenBank/DDBJ whole genome shotgun (WGS) entry which is preliminary data.</text>
</comment>
<keyword evidence="3" id="KW-0332">GMP biosynthesis</keyword>
<feature type="compositionally biased region" description="Polar residues" evidence="6">
    <location>
        <begin position="116"/>
        <end position="125"/>
    </location>
</feature>
<reference evidence="7 8" key="1">
    <citation type="submission" date="2022-05" db="EMBL/GenBank/DDBJ databases">
        <title>A multi-omics perspective on studying reproductive biology in Daphnia sinensis.</title>
        <authorList>
            <person name="Jia J."/>
        </authorList>
    </citation>
    <scope>NUCLEOTIDE SEQUENCE [LARGE SCALE GENOMIC DNA]</scope>
    <source>
        <strain evidence="7 8">WSL</strain>
    </source>
</reference>
<dbReference type="InterPro" id="IPR014729">
    <property type="entry name" value="Rossmann-like_a/b/a_fold"/>
</dbReference>
<keyword evidence="1" id="KW-0436">Ligase</keyword>
<evidence type="ECO:0000256" key="6">
    <source>
        <dbReference type="SAM" id="MobiDB-lite"/>
    </source>
</evidence>
<evidence type="ECO:0000256" key="4">
    <source>
        <dbReference type="ARBA" id="ARBA00022755"/>
    </source>
</evidence>
<evidence type="ECO:0000256" key="2">
    <source>
        <dbReference type="ARBA" id="ARBA00022741"/>
    </source>
</evidence>